<sequence>MLVGQKLKEQRLKQNETQESVANKLGVSRQTISNWENGKTLPDIDSLIKLSQIYQLSIDELFDVTVSSTVEATHEESATATIGSSSSKVLQMTLKRNAKLLSILLLLVIVDVRSVFLFVLLLISLLIKYIMTDFSQLKT</sequence>
<dbReference type="Pfam" id="PF01381">
    <property type="entry name" value="HTH_3"/>
    <property type="match status" value="1"/>
</dbReference>
<dbReference type="EMBL" id="JBHSTE010000006">
    <property type="protein sequence ID" value="MFC6334514.1"/>
    <property type="molecule type" value="Genomic_DNA"/>
</dbReference>
<evidence type="ECO:0000256" key="2">
    <source>
        <dbReference type="SAM" id="Phobius"/>
    </source>
</evidence>
<dbReference type="SMART" id="SM00530">
    <property type="entry name" value="HTH_XRE"/>
    <property type="match status" value="1"/>
</dbReference>
<comment type="caution">
    <text evidence="4">The sequence shown here is derived from an EMBL/GenBank/DDBJ whole genome shotgun (WGS) entry which is preliminary data.</text>
</comment>
<keyword evidence="5" id="KW-1185">Reference proteome</keyword>
<keyword evidence="2" id="KW-1133">Transmembrane helix</keyword>
<evidence type="ECO:0000313" key="4">
    <source>
        <dbReference type="EMBL" id="MFC6334514.1"/>
    </source>
</evidence>
<dbReference type="Gene3D" id="1.10.260.40">
    <property type="entry name" value="lambda repressor-like DNA-binding domains"/>
    <property type="match status" value="1"/>
</dbReference>
<protein>
    <submittedName>
        <fullName evidence="4">Helix-turn-helix transcriptional regulator</fullName>
    </submittedName>
</protein>
<dbReference type="InterPro" id="IPR010982">
    <property type="entry name" value="Lambda_DNA-bd_dom_sf"/>
</dbReference>
<dbReference type="CDD" id="cd00093">
    <property type="entry name" value="HTH_XRE"/>
    <property type="match status" value="1"/>
</dbReference>
<evidence type="ECO:0000313" key="5">
    <source>
        <dbReference type="Proteomes" id="UP001596233"/>
    </source>
</evidence>
<keyword evidence="2" id="KW-0812">Transmembrane</keyword>
<dbReference type="InterPro" id="IPR001387">
    <property type="entry name" value="Cro/C1-type_HTH"/>
</dbReference>
<dbReference type="PANTHER" id="PTHR46558:SF11">
    <property type="entry name" value="HTH-TYPE TRANSCRIPTIONAL REGULATOR XRE"/>
    <property type="match status" value="1"/>
</dbReference>
<proteinExistence type="predicted"/>
<dbReference type="Proteomes" id="UP001596233">
    <property type="component" value="Unassembled WGS sequence"/>
</dbReference>
<organism evidence="4 5">
    <name type="scientific">Paenibacillus septentrionalis</name>
    <dbReference type="NCBI Taxonomy" id="429342"/>
    <lineage>
        <taxon>Bacteria</taxon>
        <taxon>Bacillati</taxon>
        <taxon>Bacillota</taxon>
        <taxon>Bacilli</taxon>
        <taxon>Bacillales</taxon>
        <taxon>Paenibacillaceae</taxon>
        <taxon>Paenibacillus</taxon>
    </lineage>
</organism>
<reference evidence="5" key="1">
    <citation type="journal article" date="2019" name="Int. J. Syst. Evol. Microbiol.">
        <title>The Global Catalogue of Microorganisms (GCM) 10K type strain sequencing project: providing services to taxonomists for standard genome sequencing and annotation.</title>
        <authorList>
            <consortium name="The Broad Institute Genomics Platform"/>
            <consortium name="The Broad Institute Genome Sequencing Center for Infectious Disease"/>
            <person name="Wu L."/>
            <person name="Ma J."/>
        </authorList>
    </citation>
    <scope>NUCLEOTIDE SEQUENCE [LARGE SCALE GENOMIC DNA]</scope>
    <source>
        <strain evidence="5">PCU 280</strain>
    </source>
</reference>
<dbReference type="RefSeq" id="WP_379237120.1">
    <property type="nucleotide sequence ID" value="NZ_JBHSTE010000006.1"/>
</dbReference>
<evidence type="ECO:0000256" key="1">
    <source>
        <dbReference type="ARBA" id="ARBA00023125"/>
    </source>
</evidence>
<dbReference type="PANTHER" id="PTHR46558">
    <property type="entry name" value="TRACRIPTIONAL REGULATORY PROTEIN-RELATED-RELATED"/>
    <property type="match status" value="1"/>
</dbReference>
<feature type="domain" description="HTH cro/C1-type" evidence="3">
    <location>
        <begin position="7"/>
        <end position="61"/>
    </location>
</feature>
<evidence type="ECO:0000259" key="3">
    <source>
        <dbReference type="PROSITE" id="PS50943"/>
    </source>
</evidence>
<dbReference type="PROSITE" id="PS50943">
    <property type="entry name" value="HTH_CROC1"/>
    <property type="match status" value="1"/>
</dbReference>
<name>A0ABW1V6V7_9BACL</name>
<accession>A0ABW1V6V7</accession>
<keyword evidence="2" id="KW-0472">Membrane</keyword>
<dbReference type="SUPFAM" id="SSF47413">
    <property type="entry name" value="lambda repressor-like DNA-binding domains"/>
    <property type="match status" value="1"/>
</dbReference>
<feature type="transmembrane region" description="Helical" evidence="2">
    <location>
        <begin position="100"/>
        <end position="127"/>
    </location>
</feature>
<gene>
    <name evidence="4" type="ORF">ACFP56_17945</name>
</gene>
<keyword evidence="1" id="KW-0238">DNA-binding</keyword>